<feature type="domain" description="Rhodanese" evidence="2">
    <location>
        <begin position="12"/>
        <end position="133"/>
    </location>
</feature>
<dbReference type="KEGG" id="aacx:DEACI_3181"/>
<dbReference type="NCBIfam" id="NF008750">
    <property type="entry name" value="PRK11784.1-2"/>
    <property type="match status" value="1"/>
</dbReference>
<reference evidence="3" key="2">
    <citation type="submission" date="2020-01" db="EMBL/GenBank/DDBJ databases">
        <authorList>
            <person name="Hornung B."/>
        </authorList>
    </citation>
    <scope>NUCLEOTIDE SEQUENCE</scope>
    <source>
        <strain evidence="3">PacBioINE</strain>
    </source>
</reference>
<dbReference type="AlphaFoldDB" id="A0A8S0XCI9"/>
<dbReference type="PANTHER" id="PTHR30401">
    <property type="entry name" value="TRNA 2-SELENOURIDINE SYNTHASE"/>
    <property type="match status" value="1"/>
</dbReference>
<evidence type="ECO:0000313" key="3">
    <source>
        <dbReference type="EMBL" id="CAA7602506.1"/>
    </source>
</evidence>
<sequence length="352" mass="39428">MIHELSVTELAGLPDPALIDVRSEGEFAAATIPGAVNLPLLNDREREEVGKVYTRVSPAAARELGLRLVSPKLPRLVAQAGQLARERPLVLFCWRGGLRSKALAQVLDVMGLTVYRLRGGYKAYRRLVVEFFAREFSLLVFVLCGNTGVGKTDLLSRLGEAGHPIVDLEGLAHNRGSVFGGVGLGAPPSQKDFEARFYENLRLFQDRGYVIVECESKRIGSINLPMSFYRAMQGGVRILVCDRLDNRIRRLTEEYTRAPGALAQIHEGLQRLRKILGNQRVDELEQLLRRDPTDFTRFLLEEYYDPLYAYPSEPSRGYALNLDYNDPGTAVKEFEDYLGKYLDESGFSLSGI</sequence>
<dbReference type="InterPro" id="IPR001763">
    <property type="entry name" value="Rhodanese-like_dom"/>
</dbReference>
<accession>A0A8S0XCI9</accession>
<dbReference type="SUPFAM" id="SSF52821">
    <property type="entry name" value="Rhodanese/Cell cycle control phosphatase"/>
    <property type="match status" value="1"/>
</dbReference>
<name>A0A8S0XCI9_9FIRM</name>
<dbReference type="PROSITE" id="PS50206">
    <property type="entry name" value="RHODANESE_3"/>
    <property type="match status" value="1"/>
</dbReference>
<dbReference type="Pfam" id="PF26341">
    <property type="entry name" value="AAA_SelU"/>
    <property type="match status" value="1"/>
</dbReference>
<dbReference type="NCBIfam" id="TIGR03167">
    <property type="entry name" value="tRNA_sel_U_synt"/>
    <property type="match status" value="1"/>
</dbReference>
<dbReference type="EC" id="2.9.-.-" evidence="3"/>
<evidence type="ECO:0000313" key="5">
    <source>
        <dbReference type="Proteomes" id="UP001071230"/>
    </source>
</evidence>
<dbReference type="Pfam" id="PF00581">
    <property type="entry name" value="Rhodanese"/>
    <property type="match status" value="1"/>
</dbReference>
<gene>
    <name evidence="4" type="ORF">DEACI_0381</name>
    <name evidence="3" type="ORF">DEACI_3181</name>
</gene>
<dbReference type="GO" id="GO:0043828">
    <property type="term" value="F:tRNA 2-selenouridine synthase activity"/>
    <property type="evidence" value="ECO:0007669"/>
    <property type="project" value="InterPro"/>
</dbReference>
<dbReference type="PANTHER" id="PTHR30401:SF0">
    <property type="entry name" value="TRNA 2-SELENOURIDINE SYNTHASE"/>
    <property type="match status" value="1"/>
</dbReference>
<dbReference type="EMBL" id="LR746496">
    <property type="protein sequence ID" value="CAA7602506.1"/>
    <property type="molecule type" value="Genomic_DNA"/>
</dbReference>
<evidence type="ECO:0000313" key="4">
    <source>
        <dbReference type="EMBL" id="CEJ05961.1"/>
    </source>
</evidence>
<keyword evidence="5" id="KW-1185">Reference proteome</keyword>
<dbReference type="InterPro" id="IPR017582">
    <property type="entry name" value="SelU"/>
</dbReference>
<protein>
    <submittedName>
        <fullName evidence="3">tRNA 2-selenouridine synthase</fullName>
        <ecNumber evidence="3">2.9.-.-</ecNumber>
        <ecNumber evidence="3">2.9.1.-</ecNumber>
    </submittedName>
</protein>
<dbReference type="Proteomes" id="UP001071230">
    <property type="component" value="Unassembled WGS sequence"/>
</dbReference>
<dbReference type="Proteomes" id="UP000836597">
    <property type="component" value="Chromosome"/>
</dbReference>
<dbReference type="InterPro" id="IPR027417">
    <property type="entry name" value="P-loop_NTPase"/>
</dbReference>
<dbReference type="InterPro" id="IPR058840">
    <property type="entry name" value="AAA_SelU"/>
</dbReference>
<dbReference type="SMART" id="SM00450">
    <property type="entry name" value="RHOD"/>
    <property type="match status" value="1"/>
</dbReference>
<evidence type="ECO:0000259" key="2">
    <source>
        <dbReference type="PROSITE" id="PS50206"/>
    </source>
</evidence>
<dbReference type="Gene3D" id="3.40.250.10">
    <property type="entry name" value="Rhodanese-like domain"/>
    <property type="match status" value="1"/>
</dbReference>
<dbReference type="InterPro" id="IPR036873">
    <property type="entry name" value="Rhodanese-like_dom_sf"/>
</dbReference>
<dbReference type="EC" id="2.9.1.-" evidence="3"/>
<dbReference type="SUPFAM" id="SSF52540">
    <property type="entry name" value="P-loop containing nucleoside triphosphate hydrolases"/>
    <property type="match status" value="1"/>
</dbReference>
<dbReference type="GO" id="GO:0002098">
    <property type="term" value="P:tRNA wobble uridine modification"/>
    <property type="evidence" value="ECO:0007669"/>
    <property type="project" value="InterPro"/>
</dbReference>
<reference evidence="4" key="1">
    <citation type="submission" date="2014-11" db="EMBL/GenBank/DDBJ databases">
        <authorList>
            <person name="Hornung B.V."/>
        </authorList>
    </citation>
    <scope>NUCLEOTIDE SEQUENCE</scope>
    <source>
        <strain evidence="4">INE</strain>
    </source>
</reference>
<keyword evidence="1" id="KW-0711">Selenium</keyword>
<proteinExistence type="predicted"/>
<keyword evidence="3" id="KW-0808">Transferase</keyword>
<organism evidence="3">
    <name type="scientific">Acididesulfobacillus acetoxydans</name>
    <dbReference type="NCBI Taxonomy" id="1561005"/>
    <lineage>
        <taxon>Bacteria</taxon>
        <taxon>Bacillati</taxon>
        <taxon>Bacillota</taxon>
        <taxon>Clostridia</taxon>
        <taxon>Eubacteriales</taxon>
        <taxon>Peptococcaceae</taxon>
        <taxon>Acididesulfobacillus</taxon>
    </lineage>
</organism>
<evidence type="ECO:0000256" key="1">
    <source>
        <dbReference type="ARBA" id="ARBA00023266"/>
    </source>
</evidence>
<dbReference type="RefSeq" id="WP_240985863.1">
    <property type="nucleotide sequence ID" value="NZ_CDGJ01000005.1"/>
</dbReference>
<dbReference type="EMBL" id="CDGJ01000005">
    <property type="protein sequence ID" value="CEJ05961.1"/>
    <property type="molecule type" value="Genomic_DNA"/>
</dbReference>